<dbReference type="RefSeq" id="WP_091517978.1">
    <property type="nucleotide sequence ID" value="NZ_FORF01000002.1"/>
</dbReference>
<organism evidence="2 3">
    <name type="scientific">Aquamicrobium aerolatum DSM 21857</name>
    <dbReference type="NCBI Taxonomy" id="1121003"/>
    <lineage>
        <taxon>Bacteria</taxon>
        <taxon>Pseudomonadati</taxon>
        <taxon>Pseudomonadota</taxon>
        <taxon>Alphaproteobacteria</taxon>
        <taxon>Hyphomicrobiales</taxon>
        <taxon>Phyllobacteriaceae</taxon>
        <taxon>Aerobium</taxon>
    </lineage>
</organism>
<evidence type="ECO:0000259" key="1">
    <source>
        <dbReference type="Pfam" id="PF14588"/>
    </source>
</evidence>
<keyword evidence="3" id="KW-1185">Reference proteome</keyword>
<dbReference type="AlphaFoldDB" id="A0A1I3I614"/>
<reference evidence="3" key="1">
    <citation type="submission" date="2016-10" db="EMBL/GenBank/DDBJ databases">
        <authorList>
            <person name="Varghese N."/>
            <person name="Submissions S."/>
        </authorList>
    </citation>
    <scope>NUCLEOTIDE SEQUENCE [LARGE SCALE GENOMIC DNA]</scope>
    <source>
        <strain evidence="3">DSM 21857</strain>
    </source>
</reference>
<dbReference type="InterPro" id="IPR013813">
    <property type="entry name" value="Endoribo_LPSP/chorism_mut-like"/>
</dbReference>
<dbReference type="Pfam" id="PF14588">
    <property type="entry name" value="YjgF_endoribonc"/>
    <property type="match status" value="1"/>
</dbReference>
<sequence length="153" mass="16171">MNIEQRLSSLGIELESISKPMGNYIPAVAAHGLVFCAGASCTINGEIQYRGIIGADLTPEDGYHAARLAAISSLAKLKYAIGDLDRIDRIVKVVAHMRTTADFVDHASVTNGASDLFVEVFGDAGAHARLSLGCATLPVNLPLEIEVVASLKH</sequence>
<proteinExistence type="predicted"/>
<dbReference type="Gene3D" id="3.30.1330.40">
    <property type="entry name" value="RutC-like"/>
    <property type="match status" value="1"/>
</dbReference>
<gene>
    <name evidence="2" type="ORF">SAMN03080618_00404</name>
</gene>
<dbReference type="PANTHER" id="PTHR43760:SF1">
    <property type="entry name" value="ENDORIBONUCLEASE L-PSP_CHORISMATE MUTASE-LIKE DOMAIN-CONTAINING PROTEIN"/>
    <property type="match status" value="1"/>
</dbReference>
<evidence type="ECO:0000313" key="2">
    <source>
        <dbReference type="EMBL" id="SFI43193.1"/>
    </source>
</evidence>
<feature type="domain" description="Endoribonuclease L-PSP/chorismate mutase-like" evidence="1">
    <location>
        <begin position="4"/>
        <end position="140"/>
    </location>
</feature>
<accession>A0A1I3I614</accession>
<dbReference type="OrthoDB" id="9806350at2"/>
<protein>
    <submittedName>
        <fullName evidence="2">Enamine deaminase RidA, house cleaning of reactive enamine intermediates, YjgF/YER057c/UK114 family</fullName>
    </submittedName>
</protein>
<dbReference type="SUPFAM" id="SSF55298">
    <property type="entry name" value="YjgF-like"/>
    <property type="match status" value="1"/>
</dbReference>
<dbReference type="PANTHER" id="PTHR43760">
    <property type="entry name" value="ENDORIBONUCLEASE-RELATED"/>
    <property type="match status" value="1"/>
</dbReference>
<name>A0A1I3I614_9HYPH</name>
<dbReference type="CDD" id="cd02199">
    <property type="entry name" value="YjgF_YER057c_UK114_like_1"/>
    <property type="match status" value="1"/>
</dbReference>
<dbReference type="InterPro" id="IPR035959">
    <property type="entry name" value="RutC-like_sf"/>
</dbReference>
<dbReference type="STRING" id="1121003.SAMN03080618_00404"/>
<evidence type="ECO:0000313" key="3">
    <source>
        <dbReference type="Proteomes" id="UP000242763"/>
    </source>
</evidence>
<dbReference type="Proteomes" id="UP000242763">
    <property type="component" value="Unassembled WGS sequence"/>
</dbReference>
<dbReference type="EMBL" id="FORF01000002">
    <property type="protein sequence ID" value="SFI43193.1"/>
    <property type="molecule type" value="Genomic_DNA"/>
</dbReference>